<reference evidence="2" key="1">
    <citation type="submission" date="2020-06" db="EMBL/GenBank/DDBJ databases">
        <title>Characterization of fructooligosaccharide metabolism and fructooligosaccharide-degrading enzymes in human commensal butyrate producers.</title>
        <authorList>
            <person name="Tanno H."/>
            <person name="Fujii T."/>
            <person name="Hirano K."/>
            <person name="Maeno S."/>
            <person name="Tonozuka T."/>
            <person name="Sakamoto M."/>
            <person name="Ohkuma M."/>
            <person name="Tochio T."/>
            <person name="Endo A."/>
        </authorList>
    </citation>
    <scope>NUCLEOTIDE SEQUENCE</scope>
    <source>
        <strain evidence="2">JCM 31265</strain>
    </source>
</reference>
<keyword evidence="1" id="KW-1133">Transmembrane helix</keyword>
<organism evidence="2 3">
    <name type="scientific">Coprococcus eutactus</name>
    <dbReference type="NCBI Taxonomy" id="33043"/>
    <lineage>
        <taxon>Bacteria</taxon>
        <taxon>Bacillati</taxon>
        <taxon>Bacillota</taxon>
        <taxon>Clostridia</taxon>
        <taxon>Lachnospirales</taxon>
        <taxon>Lachnospiraceae</taxon>
        <taxon>Coprococcus</taxon>
    </lineage>
</organism>
<feature type="transmembrane region" description="Helical" evidence="1">
    <location>
        <begin position="30"/>
        <end position="51"/>
    </location>
</feature>
<dbReference type="EMBL" id="BLYL01000044">
    <property type="protein sequence ID" value="GFO95813.1"/>
    <property type="molecule type" value="Genomic_DNA"/>
</dbReference>
<dbReference type="AlphaFoldDB" id="A0AAI9K5C3"/>
<gene>
    <name evidence="2" type="ORF">COEU31_28590</name>
</gene>
<keyword evidence="1" id="KW-0472">Membrane</keyword>
<accession>A0AAI9K5C3</accession>
<dbReference type="Proteomes" id="UP000660047">
    <property type="component" value="Unassembled WGS sequence"/>
</dbReference>
<comment type="caution">
    <text evidence="2">The sequence shown here is derived from an EMBL/GenBank/DDBJ whole genome shotgun (WGS) entry which is preliminary data.</text>
</comment>
<evidence type="ECO:0000313" key="3">
    <source>
        <dbReference type="Proteomes" id="UP000660047"/>
    </source>
</evidence>
<dbReference type="RefSeq" id="WP_055222234.1">
    <property type="nucleotide sequence ID" value="NZ_BLYL01000044.1"/>
</dbReference>
<proteinExistence type="predicted"/>
<feature type="transmembrane region" description="Helical" evidence="1">
    <location>
        <begin position="57"/>
        <end position="78"/>
    </location>
</feature>
<keyword evidence="1" id="KW-0812">Transmembrane</keyword>
<evidence type="ECO:0000256" key="1">
    <source>
        <dbReference type="SAM" id="Phobius"/>
    </source>
</evidence>
<sequence>MNMAIVVAAIGVVAVLVSIVGIATKKMPLVITAMALLGICIIVTGVELYNAQMWQEIAVGAFAVGGLCVCASIIMMIIRWKRK</sequence>
<evidence type="ECO:0000313" key="2">
    <source>
        <dbReference type="EMBL" id="GFO95813.1"/>
    </source>
</evidence>
<protein>
    <submittedName>
        <fullName evidence="2">Uncharacterized protein</fullName>
    </submittedName>
</protein>
<name>A0AAI9K5C3_9FIRM</name>
<feature type="transmembrane region" description="Helical" evidence="1">
    <location>
        <begin position="6"/>
        <end position="23"/>
    </location>
</feature>